<evidence type="ECO:0000313" key="1">
    <source>
        <dbReference type="EMBL" id="EQC31026.1"/>
    </source>
</evidence>
<sequence length="647" mass="70253">MAAVNVLVSPDLLGGILAYQDGLPLALLDLCRLVDTIRLVPSSRLAHKSPNSVLTNVPARFARLPYLSLYPQPTTTLATDALFVAPHVIDPALPLHLSVVEGSLSHVRQWLASAPHLCTSGTLELAAAASQEPVLRLLLRSFPHLRTHKVMDLVAMSGDLPLLRYLDERGAACSTAAMNGAAMHGHLEVVRFLHAARSEGCTAAAATAALVHGHADVLQFLLAHRTEGVNPDLTYSVPFHGRVRTRRVVGTEFLVAVQLATAIPPHRAGEETGSQLAVPIKVHVSQPILNMAIARQDAAVLCFALDALEDVAWLPQDDVPGVDECDRWKASLDLAAFYGDLFTVQRLYKRSRASERAMVYASYRGHLHVLECLAEQKCLNDAWPQDALVLAAAQGHLHIVQWLVTHGYGLGSCDAALTTAAYRGDVALVTCLAPLVPPSDDKDAPLAYVTTSLPPHDDRLDKRGDYVTGCAADAAAAQGHLDVVHLLQTFGHAVSQRALLYAIENGHGSVVEHLTKNDRTFQCDVKTLVRALQRGQRRVVAFVLRQSDVSTLRPTEEDVYRLYIAAASSGDLALLQLIGDTYRRPMTSALPLRVQERMLVSAATYGRLNAVQWLHEIFGFVAVASLRAVADRLGHKAMHRYLAVIQP</sequence>
<dbReference type="InterPro" id="IPR052050">
    <property type="entry name" value="SecEffector_AnkRepeat"/>
</dbReference>
<dbReference type="STRING" id="1156394.T0Q8R7"/>
<reference evidence="1 2" key="1">
    <citation type="submission" date="2012-04" db="EMBL/GenBank/DDBJ databases">
        <title>The Genome Sequence of Saprolegnia declina VS20.</title>
        <authorList>
            <consortium name="The Broad Institute Genome Sequencing Platform"/>
            <person name="Russ C."/>
            <person name="Nusbaum C."/>
            <person name="Tyler B."/>
            <person name="van West P."/>
            <person name="Dieguez-Uribeondo J."/>
            <person name="de Bruijn I."/>
            <person name="Tripathy S."/>
            <person name="Jiang R."/>
            <person name="Young S.K."/>
            <person name="Zeng Q."/>
            <person name="Gargeya S."/>
            <person name="Fitzgerald M."/>
            <person name="Haas B."/>
            <person name="Abouelleil A."/>
            <person name="Alvarado L."/>
            <person name="Arachchi H.M."/>
            <person name="Berlin A."/>
            <person name="Chapman S.B."/>
            <person name="Goldberg J."/>
            <person name="Griggs A."/>
            <person name="Gujja S."/>
            <person name="Hansen M."/>
            <person name="Howarth C."/>
            <person name="Imamovic A."/>
            <person name="Larimer J."/>
            <person name="McCowen C."/>
            <person name="Montmayeur A."/>
            <person name="Murphy C."/>
            <person name="Neiman D."/>
            <person name="Pearson M."/>
            <person name="Priest M."/>
            <person name="Roberts A."/>
            <person name="Saif S."/>
            <person name="Shea T."/>
            <person name="Sisk P."/>
            <person name="Sykes S."/>
            <person name="Wortman J."/>
            <person name="Nusbaum C."/>
            <person name="Birren B."/>
        </authorList>
    </citation>
    <scope>NUCLEOTIDE SEQUENCE [LARGE SCALE GENOMIC DNA]</scope>
    <source>
        <strain evidence="1 2">VS20</strain>
    </source>
</reference>
<evidence type="ECO:0000313" key="2">
    <source>
        <dbReference type="Proteomes" id="UP000030762"/>
    </source>
</evidence>
<organism evidence="1 2">
    <name type="scientific">Saprolegnia diclina (strain VS20)</name>
    <dbReference type="NCBI Taxonomy" id="1156394"/>
    <lineage>
        <taxon>Eukaryota</taxon>
        <taxon>Sar</taxon>
        <taxon>Stramenopiles</taxon>
        <taxon>Oomycota</taxon>
        <taxon>Saprolegniomycetes</taxon>
        <taxon>Saprolegniales</taxon>
        <taxon>Saprolegniaceae</taxon>
        <taxon>Saprolegnia</taxon>
    </lineage>
</organism>
<dbReference type="InterPro" id="IPR002110">
    <property type="entry name" value="Ankyrin_rpt"/>
</dbReference>
<dbReference type="Proteomes" id="UP000030762">
    <property type="component" value="Unassembled WGS sequence"/>
</dbReference>
<gene>
    <name evidence="1" type="ORF">SDRG_11213</name>
</gene>
<dbReference type="VEuPathDB" id="FungiDB:SDRG_11213"/>
<dbReference type="OrthoDB" id="10348555at2759"/>
<keyword evidence="2" id="KW-1185">Reference proteome</keyword>
<accession>T0Q8R7</accession>
<dbReference type="PANTHER" id="PTHR46586:SF3">
    <property type="entry name" value="ANKYRIN REPEAT-CONTAINING PROTEIN"/>
    <property type="match status" value="1"/>
</dbReference>
<dbReference type="OMA" id="AMAHASY"/>
<dbReference type="PANTHER" id="PTHR46586">
    <property type="entry name" value="ANKYRIN REPEAT-CONTAINING PROTEIN"/>
    <property type="match status" value="1"/>
</dbReference>
<dbReference type="GeneID" id="19951940"/>
<dbReference type="Pfam" id="PF12796">
    <property type="entry name" value="Ank_2"/>
    <property type="match status" value="1"/>
</dbReference>
<dbReference type="EMBL" id="JH767171">
    <property type="protein sequence ID" value="EQC31026.1"/>
    <property type="molecule type" value="Genomic_DNA"/>
</dbReference>
<protein>
    <submittedName>
        <fullName evidence="1">Uncharacterized protein</fullName>
    </submittedName>
</protein>
<proteinExistence type="predicted"/>
<dbReference type="SUPFAM" id="SSF48403">
    <property type="entry name" value="Ankyrin repeat"/>
    <property type="match status" value="2"/>
</dbReference>
<name>T0Q8R7_SAPDV</name>
<dbReference type="RefSeq" id="XP_008615465.1">
    <property type="nucleotide sequence ID" value="XM_008617243.1"/>
</dbReference>
<dbReference type="AlphaFoldDB" id="T0Q8R7"/>
<dbReference type="InParanoid" id="T0Q8R7"/>
<dbReference type="InterPro" id="IPR036770">
    <property type="entry name" value="Ankyrin_rpt-contain_sf"/>
</dbReference>
<dbReference type="Gene3D" id="1.25.40.20">
    <property type="entry name" value="Ankyrin repeat-containing domain"/>
    <property type="match status" value="3"/>
</dbReference>